<protein>
    <submittedName>
        <fullName evidence="3">Peptidoglycan-binding protein</fullName>
    </submittedName>
</protein>
<dbReference type="EMBL" id="JADQDO010000009">
    <property type="protein sequence ID" value="MBF9235028.1"/>
    <property type="molecule type" value="Genomic_DNA"/>
</dbReference>
<keyword evidence="4" id="KW-1185">Reference proteome</keyword>
<evidence type="ECO:0000313" key="4">
    <source>
        <dbReference type="Proteomes" id="UP000599312"/>
    </source>
</evidence>
<accession>A0A931FRY1</accession>
<dbReference type="InterPro" id="IPR009003">
    <property type="entry name" value="Peptidase_S1_PA"/>
</dbReference>
<dbReference type="InterPro" id="IPR036365">
    <property type="entry name" value="PGBD-like_sf"/>
</dbReference>
<proteinExistence type="predicted"/>
<evidence type="ECO:0000256" key="1">
    <source>
        <dbReference type="SAM" id="SignalP"/>
    </source>
</evidence>
<dbReference type="SUPFAM" id="SSF47090">
    <property type="entry name" value="PGBD-like"/>
    <property type="match status" value="1"/>
</dbReference>
<dbReference type="SUPFAM" id="SSF50494">
    <property type="entry name" value="Trypsin-like serine proteases"/>
    <property type="match status" value="1"/>
</dbReference>
<sequence>MANTVRARWCLTRFALVGSLMVAAFHPAMAQAPSPAARNAPALDAARAVFEALPEADRKAIQEGLIWMGDYSGAADGTFGRQTYDAIVAFQQGAKKPANGILNQADRASLQNATQQARSASGFTVIDDPRSGVRLGIPAKILPKQDTNQSGGSRWQSVDDKVTLDTRVAPPDATLQSLYDRNIAIQTPGRLVTYKILRPDFFVITGETPTGKFYTRYAGGTPGIRGFSIGYDKALAPQLDRLVVAIANSFTPFPTAGTAVSASQPATSTPQSPAMPRGTALLGTGIVVAPNQVMTTAPLDSCSNVRIGGLKAQPRKGRFSWLLTVADSAKTTAPLARGAMTDQSALLIVAFADKPSSLAGEAAEALVVVPGLAENDGTFTAALQPGASGAPVLDTSGALVGLVGPMPSAPVKIAGVATATRYKLVPSASLVEDFAGLPPAKAEAARKHSAADLAAAMRAVTVPILCGP</sequence>
<dbReference type="Proteomes" id="UP000599312">
    <property type="component" value="Unassembled WGS sequence"/>
</dbReference>
<keyword evidence="1" id="KW-0732">Signal</keyword>
<dbReference type="InterPro" id="IPR002477">
    <property type="entry name" value="Peptidoglycan-bd-like"/>
</dbReference>
<evidence type="ECO:0000313" key="3">
    <source>
        <dbReference type="EMBL" id="MBF9235028.1"/>
    </source>
</evidence>
<comment type="caution">
    <text evidence="3">The sequence shown here is derived from an EMBL/GenBank/DDBJ whole genome shotgun (WGS) entry which is preliminary data.</text>
</comment>
<organism evidence="3 4">
    <name type="scientific">Microvirga alba</name>
    <dbReference type="NCBI Taxonomy" id="2791025"/>
    <lineage>
        <taxon>Bacteria</taxon>
        <taxon>Pseudomonadati</taxon>
        <taxon>Pseudomonadota</taxon>
        <taxon>Alphaproteobacteria</taxon>
        <taxon>Hyphomicrobiales</taxon>
        <taxon>Methylobacteriaceae</taxon>
        <taxon>Microvirga</taxon>
    </lineage>
</organism>
<feature type="domain" description="Peptidoglycan binding-like" evidence="2">
    <location>
        <begin position="56"/>
        <end position="105"/>
    </location>
</feature>
<name>A0A931FRY1_9HYPH</name>
<evidence type="ECO:0000259" key="2">
    <source>
        <dbReference type="Pfam" id="PF01471"/>
    </source>
</evidence>
<reference evidence="3" key="1">
    <citation type="submission" date="2020-11" db="EMBL/GenBank/DDBJ databases">
        <authorList>
            <person name="Kim M.K."/>
        </authorList>
    </citation>
    <scope>NUCLEOTIDE SEQUENCE</scope>
    <source>
        <strain evidence="3">BT350</strain>
    </source>
</reference>
<dbReference type="AlphaFoldDB" id="A0A931FRY1"/>
<gene>
    <name evidence="3" type="ORF">I2H38_16770</name>
</gene>
<dbReference type="Pfam" id="PF01471">
    <property type="entry name" value="PG_binding_1"/>
    <property type="match status" value="1"/>
</dbReference>
<feature type="chain" id="PRO_5037003525" evidence="1">
    <location>
        <begin position="31"/>
        <end position="468"/>
    </location>
</feature>
<dbReference type="Gene3D" id="1.10.101.10">
    <property type="entry name" value="PGBD-like superfamily/PGBD"/>
    <property type="match status" value="1"/>
</dbReference>
<dbReference type="RefSeq" id="WP_196273009.1">
    <property type="nucleotide sequence ID" value="NZ_JADQDO010000009.1"/>
</dbReference>
<dbReference type="InterPro" id="IPR036366">
    <property type="entry name" value="PGBDSf"/>
</dbReference>
<feature type="signal peptide" evidence="1">
    <location>
        <begin position="1"/>
        <end position="30"/>
    </location>
</feature>